<dbReference type="STRING" id="354355.SAMN05660816_03829"/>
<dbReference type="EMBL" id="LVXG01000034">
    <property type="protein sequence ID" value="OQP44427.1"/>
    <property type="molecule type" value="Genomic_DNA"/>
</dbReference>
<gene>
    <name evidence="1" type="ORF">A4H97_08585</name>
</gene>
<sequence length="151" mass="17246">MAPSKSRTPGLLASFLIIIIGMTACGVTKCQLEILPKRVYVASGGYKTGSGYYYANKHVYFLVKGECGNKQQAKAVIDNFAKQAAAKESGSFTNYTIYFYYESDELNEKSIQSEKDDLRYKLFDYNDNEFIAVYTFRESRFSDVVWSKEYE</sequence>
<dbReference type="PROSITE" id="PS51257">
    <property type="entry name" value="PROKAR_LIPOPROTEIN"/>
    <property type="match status" value="1"/>
</dbReference>
<dbReference type="Proteomes" id="UP000192610">
    <property type="component" value="Unassembled WGS sequence"/>
</dbReference>
<evidence type="ECO:0000313" key="1">
    <source>
        <dbReference type="EMBL" id="OQP44427.1"/>
    </source>
</evidence>
<protein>
    <submittedName>
        <fullName evidence="1">Uncharacterized protein</fullName>
    </submittedName>
</protein>
<dbReference type="AlphaFoldDB" id="A0A1V9EE55"/>
<name>A0A1V9EE55_9BACT</name>
<organism evidence="1 2">
    <name type="scientific">Niastella yeongjuensis</name>
    <dbReference type="NCBI Taxonomy" id="354355"/>
    <lineage>
        <taxon>Bacteria</taxon>
        <taxon>Pseudomonadati</taxon>
        <taxon>Bacteroidota</taxon>
        <taxon>Chitinophagia</taxon>
        <taxon>Chitinophagales</taxon>
        <taxon>Chitinophagaceae</taxon>
        <taxon>Niastella</taxon>
    </lineage>
</organism>
<accession>A0A1V9EE55</accession>
<keyword evidence="2" id="KW-1185">Reference proteome</keyword>
<reference evidence="2" key="1">
    <citation type="submission" date="2016-04" db="EMBL/GenBank/DDBJ databases">
        <authorList>
            <person name="Chen L."/>
            <person name="Zhuang W."/>
            <person name="Wang G."/>
        </authorList>
    </citation>
    <scope>NUCLEOTIDE SEQUENCE [LARGE SCALE GENOMIC DNA]</scope>
    <source>
        <strain evidence="2">17621</strain>
    </source>
</reference>
<evidence type="ECO:0000313" key="2">
    <source>
        <dbReference type="Proteomes" id="UP000192610"/>
    </source>
</evidence>
<proteinExistence type="predicted"/>
<comment type="caution">
    <text evidence="1">The sequence shown here is derived from an EMBL/GenBank/DDBJ whole genome shotgun (WGS) entry which is preliminary data.</text>
</comment>